<gene>
    <name evidence="2" type="ORF">F2Q68_00013530</name>
</gene>
<dbReference type="PANTHER" id="PTHR14237:SF80">
    <property type="entry name" value="MOLYBDENUM COFACTOR SULFURASE"/>
    <property type="match status" value="1"/>
</dbReference>
<dbReference type="Gene3D" id="3.40.640.10">
    <property type="entry name" value="Type I PLP-dependent aspartate aminotransferase-like (Major domain)"/>
    <property type="match status" value="1"/>
</dbReference>
<evidence type="ECO:0000259" key="1">
    <source>
        <dbReference type="Pfam" id="PF00266"/>
    </source>
</evidence>
<dbReference type="InterPro" id="IPR015424">
    <property type="entry name" value="PyrdxlP-dep_Trfase"/>
</dbReference>
<sequence>MEEFLKEFGDYYGYPDGPKSITEIRETEFKRLDQGVVYLDHAGSTLYSELQMENIFNDFTSSVYGNPHSQSDISSTTSEIIADARRQVLEYFNASPEDYSCVFTSGATAALKIVGETFPWTQDSNFVYTMENHNSVLGIREYALGKGASACAVDIEEAANQPGQLASSGPFIKVKPRAVQTRNTSKLQNEESRGPFARRIFSLFFHPE</sequence>
<dbReference type="SUPFAM" id="SSF53383">
    <property type="entry name" value="PLP-dependent transferases"/>
    <property type="match status" value="1"/>
</dbReference>
<proteinExistence type="predicted"/>
<accession>A0A8S9HFA1</accession>
<feature type="domain" description="Aminotransferase class V" evidence="1">
    <location>
        <begin position="37"/>
        <end position="148"/>
    </location>
</feature>
<dbReference type="Proteomes" id="UP000712281">
    <property type="component" value="Unassembled WGS sequence"/>
</dbReference>
<organism evidence="2 3">
    <name type="scientific">Brassica cretica</name>
    <name type="common">Mustard</name>
    <dbReference type="NCBI Taxonomy" id="69181"/>
    <lineage>
        <taxon>Eukaryota</taxon>
        <taxon>Viridiplantae</taxon>
        <taxon>Streptophyta</taxon>
        <taxon>Embryophyta</taxon>
        <taxon>Tracheophyta</taxon>
        <taxon>Spermatophyta</taxon>
        <taxon>Magnoliopsida</taxon>
        <taxon>eudicotyledons</taxon>
        <taxon>Gunneridae</taxon>
        <taxon>Pentapetalae</taxon>
        <taxon>rosids</taxon>
        <taxon>malvids</taxon>
        <taxon>Brassicales</taxon>
        <taxon>Brassicaceae</taxon>
        <taxon>Brassiceae</taxon>
        <taxon>Brassica</taxon>
    </lineage>
</organism>
<dbReference type="InterPro" id="IPR000192">
    <property type="entry name" value="Aminotrans_V_dom"/>
</dbReference>
<evidence type="ECO:0000313" key="3">
    <source>
        <dbReference type="Proteomes" id="UP000712281"/>
    </source>
</evidence>
<reference evidence="2" key="1">
    <citation type="submission" date="2019-12" db="EMBL/GenBank/DDBJ databases">
        <title>Genome sequencing and annotation of Brassica cretica.</title>
        <authorList>
            <person name="Studholme D.J."/>
            <person name="Sarris P.F."/>
        </authorList>
    </citation>
    <scope>NUCLEOTIDE SEQUENCE</scope>
    <source>
        <strain evidence="2">PFS-001/15</strain>
        <tissue evidence="2">Leaf</tissue>
    </source>
</reference>
<dbReference type="PANTHER" id="PTHR14237">
    <property type="entry name" value="MOLYBDOPTERIN COFACTOR SULFURASE MOSC"/>
    <property type="match status" value="1"/>
</dbReference>
<evidence type="ECO:0000313" key="2">
    <source>
        <dbReference type="EMBL" id="KAF2557861.1"/>
    </source>
</evidence>
<protein>
    <recommendedName>
        <fullName evidence="1">Aminotransferase class V domain-containing protein</fullName>
    </recommendedName>
</protein>
<name>A0A8S9HFA1_BRACR</name>
<dbReference type="InterPro" id="IPR015421">
    <property type="entry name" value="PyrdxlP-dep_Trfase_major"/>
</dbReference>
<comment type="caution">
    <text evidence="2">The sequence shown here is derived from an EMBL/GenBank/DDBJ whole genome shotgun (WGS) entry which is preliminary data.</text>
</comment>
<dbReference type="AlphaFoldDB" id="A0A8S9HFA1"/>
<dbReference type="EMBL" id="QGKW02001940">
    <property type="protein sequence ID" value="KAF2557861.1"/>
    <property type="molecule type" value="Genomic_DNA"/>
</dbReference>
<dbReference type="Pfam" id="PF00266">
    <property type="entry name" value="Aminotran_5"/>
    <property type="match status" value="1"/>
</dbReference>